<dbReference type="HOGENOM" id="CLU_075528_1_0_6"/>
<evidence type="ECO:0000313" key="2">
    <source>
        <dbReference type="EMBL" id="EEF78718.1"/>
    </source>
</evidence>
<dbReference type="PANTHER" id="PTHR37946:SF1">
    <property type="entry name" value="SLL1969 PROTEIN"/>
    <property type="match status" value="1"/>
</dbReference>
<dbReference type="RefSeq" id="WP_008292260.1">
    <property type="nucleotide sequence ID" value="NZ_GG657906.1"/>
</dbReference>
<dbReference type="OrthoDB" id="556502at2"/>
<dbReference type="AlphaFoldDB" id="C0N9B3"/>
<organism evidence="2 3">
    <name type="scientific">Methylophaga thiooxydans DMS010</name>
    <dbReference type="NCBI Taxonomy" id="637616"/>
    <lineage>
        <taxon>Bacteria</taxon>
        <taxon>Pseudomonadati</taxon>
        <taxon>Pseudomonadota</taxon>
        <taxon>Gammaproteobacteria</taxon>
        <taxon>Thiotrichales</taxon>
        <taxon>Piscirickettsiaceae</taxon>
        <taxon>Methylophaga</taxon>
    </lineage>
</organism>
<sequence>MKQHVILLHGLARSSRSMNYLSRTLIRSGFSVDNCSYPSQKLSIEMLSEKVFDQLIERIPNCDKVHFVTHSLGGILLRYYLSQHEIPKLGRVVMLAPPNQGSEVVDRMKHWPLFHWFNGPAGQQLGTDASGIPHHLPDANFELGIIAGSRSINYYLSTLLPKPNDGKVSVESTKLAGMSAHLILPVSHPFIMRNRQVCHQTIQFLQYGKFI</sequence>
<dbReference type="InterPro" id="IPR007751">
    <property type="entry name" value="DUF676_lipase-like"/>
</dbReference>
<evidence type="ECO:0000313" key="3">
    <source>
        <dbReference type="Proteomes" id="UP000004679"/>
    </source>
</evidence>
<dbReference type="Proteomes" id="UP000004679">
    <property type="component" value="Unassembled WGS sequence"/>
</dbReference>
<evidence type="ECO:0000259" key="1">
    <source>
        <dbReference type="Pfam" id="PF05057"/>
    </source>
</evidence>
<accession>C0N9B3</accession>
<protein>
    <recommendedName>
        <fullName evidence="1">DUF676 domain-containing protein</fullName>
    </recommendedName>
</protein>
<dbReference type="InterPro" id="IPR029058">
    <property type="entry name" value="AB_hydrolase_fold"/>
</dbReference>
<feature type="domain" description="DUF676" evidence="1">
    <location>
        <begin position="5"/>
        <end position="84"/>
    </location>
</feature>
<dbReference type="ESTHER" id="9gamm-c0n9b3">
    <property type="family name" value="6_AlphaBeta_hydrolase"/>
</dbReference>
<dbReference type="Gene3D" id="3.40.50.1820">
    <property type="entry name" value="alpha/beta hydrolase"/>
    <property type="match status" value="1"/>
</dbReference>
<gene>
    <name evidence="2" type="ORF">MDMS009_2891</name>
</gene>
<dbReference type="Pfam" id="PF05057">
    <property type="entry name" value="DUF676"/>
    <property type="match status" value="1"/>
</dbReference>
<dbReference type="EMBL" id="GG657906">
    <property type="protein sequence ID" value="EEF78718.1"/>
    <property type="molecule type" value="Genomic_DNA"/>
</dbReference>
<name>C0N9B3_9GAMM</name>
<dbReference type="SUPFAM" id="SSF53474">
    <property type="entry name" value="alpha/beta-Hydrolases"/>
    <property type="match status" value="1"/>
</dbReference>
<dbReference type="PANTHER" id="PTHR37946">
    <property type="entry name" value="SLL1969 PROTEIN"/>
    <property type="match status" value="1"/>
</dbReference>
<proteinExistence type="predicted"/>
<reference evidence="2 3" key="1">
    <citation type="journal article" date="2011" name="J. Bacteriol.">
        <title>Draft genome sequence of the chemolithoheterotrophic, halophilic methylotroph Methylophaga thiooxydans DMS010.</title>
        <authorList>
            <person name="Boden R."/>
            <person name="Ferriera S."/>
            <person name="Johnson J."/>
            <person name="Kelly D.P."/>
            <person name="Murrell J.C."/>
            <person name="Schafer H."/>
        </authorList>
    </citation>
    <scope>NUCLEOTIDE SEQUENCE [LARGE SCALE GENOMIC DNA]</scope>
    <source>
        <strain evidence="2 3">DMS010</strain>
    </source>
</reference>
<keyword evidence="3" id="KW-1185">Reference proteome</keyword>